<name>A0A9W8RLD8_9HYPO</name>
<feature type="compositionally biased region" description="Acidic residues" evidence="5">
    <location>
        <begin position="192"/>
        <end position="201"/>
    </location>
</feature>
<proteinExistence type="predicted"/>
<evidence type="ECO:0000259" key="6">
    <source>
        <dbReference type="PROSITE" id="PS50157"/>
    </source>
</evidence>
<evidence type="ECO:0000256" key="3">
    <source>
        <dbReference type="ARBA" id="ARBA00022833"/>
    </source>
</evidence>
<evidence type="ECO:0000256" key="4">
    <source>
        <dbReference type="PROSITE-ProRule" id="PRU00042"/>
    </source>
</evidence>
<feature type="compositionally biased region" description="Polar residues" evidence="5">
    <location>
        <begin position="160"/>
        <end position="182"/>
    </location>
</feature>
<keyword evidence="8" id="KW-1185">Reference proteome</keyword>
<feature type="region of interest" description="Disordered" evidence="5">
    <location>
        <begin position="341"/>
        <end position="368"/>
    </location>
</feature>
<dbReference type="Gene3D" id="3.30.160.60">
    <property type="entry name" value="Classic Zinc Finger"/>
    <property type="match status" value="2"/>
</dbReference>
<sequence length="368" mass="40623">MLSATVEMQAEANLSFDMDDNSSIDSQAGPSPTVATNFPFYLSPWNSVSPISSRSSLQDLSPGTFDSPSSVGPFWIDMASPASTLMLSPTESEPSQMLLPSGLNAPIKREHLDSRYNHASDTDIMPHSPPNSLALLGPPPAYGYFSNTYMGTPFMMPSTQSLSGSDTTGALSSWSCTDESPNPFTPDKQVFDDSDFSDLDDCPQSPLSAYSLQSSKSTYQMQPQRQKLVHKAPETPRAPSQSSETQTLKLMTAEVSITRRAIYSCSYSGCDKAFRRSEHLKRHKQTFHGEGPNRFLCEFCGKDQFNRSDNLQVHRRLHARRHSGNRAVPFIPSAVPVIEQEEQTRKRRAPSNFRKAKAQGLAKQVLGN</sequence>
<feature type="domain" description="C2H2-type" evidence="6">
    <location>
        <begin position="295"/>
        <end position="327"/>
    </location>
</feature>
<evidence type="ECO:0000256" key="2">
    <source>
        <dbReference type="ARBA" id="ARBA00022771"/>
    </source>
</evidence>
<keyword evidence="1" id="KW-0479">Metal-binding</keyword>
<feature type="compositionally biased region" description="Polar residues" evidence="5">
    <location>
        <begin position="205"/>
        <end position="225"/>
    </location>
</feature>
<dbReference type="GO" id="GO:0000978">
    <property type="term" value="F:RNA polymerase II cis-regulatory region sequence-specific DNA binding"/>
    <property type="evidence" value="ECO:0007669"/>
    <property type="project" value="TreeGrafter"/>
</dbReference>
<reference evidence="7" key="1">
    <citation type="submission" date="2022-09" db="EMBL/GenBank/DDBJ databases">
        <title>Fusarium specimens isolated from Avocado Roots.</title>
        <authorList>
            <person name="Stajich J."/>
            <person name="Roper C."/>
            <person name="Heimlech-Rivalta G."/>
        </authorList>
    </citation>
    <scope>NUCLEOTIDE SEQUENCE</scope>
    <source>
        <strain evidence="7">CF00136</strain>
    </source>
</reference>
<dbReference type="PROSITE" id="PS50157">
    <property type="entry name" value="ZINC_FINGER_C2H2_2"/>
    <property type="match status" value="2"/>
</dbReference>
<keyword evidence="2 4" id="KW-0863">Zinc-finger</keyword>
<dbReference type="Pfam" id="PF00096">
    <property type="entry name" value="zf-C2H2"/>
    <property type="match status" value="1"/>
</dbReference>
<dbReference type="EMBL" id="JAOQAZ010000052">
    <property type="protein sequence ID" value="KAJ4244191.1"/>
    <property type="molecule type" value="Genomic_DNA"/>
</dbReference>
<dbReference type="OrthoDB" id="5095988at2759"/>
<dbReference type="GO" id="GO:0000981">
    <property type="term" value="F:DNA-binding transcription factor activity, RNA polymerase II-specific"/>
    <property type="evidence" value="ECO:0007669"/>
    <property type="project" value="TreeGrafter"/>
</dbReference>
<evidence type="ECO:0000256" key="5">
    <source>
        <dbReference type="SAM" id="MobiDB-lite"/>
    </source>
</evidence>
<keyword evidence="3" id="KW-0862">Zinc</keyword>
<dbReference type="PROSITE" id="PS00028">
    <property type="entry name" value="ZINC_FINGER_C2H2_1"/>
    <property type="match status" value="1"/>
</dbReference>
<comment type="caution">
    <text evidence="7">The sequence shown here is derived from an EMBL/GenBank/DDBJ whole genome shotgun (WGS) entry which is preliminary data.</text>
</comment>
<organism evidence="7 8">
    <name type="scientific">Fusarium torreyae</name>
    <dbReference type="NCBI Taxonomy" id="1237075"/>
    <lineage>
        <taxon>Eukaryota</taxon>
        <taxon>Fungi</taxon>
        <taxon>Dikarya</taxon>
        <taxon>Ascomycota</taxon>
        <taxon>Pezizomycotina</taxon>
        <taxon>Sordariomycetes</taxon>
        <taxon>Hypocreomycetidae</taxon>
        <taxon>Hypocreales</taxon>
        <taxon>Nectriaceae</taxon>
        <taxon>Fusarium</taxon>
    </lineage>
</organism>
<dbReference type="InterPro" id="IPR036236">
    <property type="entry name" value="Znf_C2H2_sf"/>
</dbReference>
<evidence type="ECO:0000256" key="1">
    <source>
        <dbReference type="ARBA" id="ARBA00022723"/>
    </source>
</evidence>
<evidence type="ECO:0000313" key="7">
    <source>
        <dbReference type="EMBL" id="KAJ4244191.1"/>
    </source>
</evidence>
<dbReference type="PANTHER" id="PTHR23235:SF120">
    <property type="entry name" value="KRUPPEL-LIKE FACTOR 15"/>
    <property type="match status" value="1"/>
</dbReference>
<dbReference type="SUPFAM" id="SSF57667">
    <property type="entry name" value="beta-beta-alpha zinc fingers"/>
    <property type="match status" value="1"/>
</dbReference>
<feature type="compositionally biased region" description="Basic residues" evidence="5">
    <location>
        <begin position="345"/>
        <end position="357"/>
    </location>
</feature>
<accession>A0A9W8RLD8</accession>
<feature type="region of interest" description="Disordered" evidence="5">
    <location>
        <begin position="160"/>
        <end position="246"/>
    </location>
</feature>
<dbReference type="PANTHER" id="PTHR23235">
    <property type="entry name" value="KRUEPPEL-LIKE TRANSCRIPTION FACTOR"/>
    <property type="match status" value="1"/>
</dbReference>
<dbReference type="AlphaFoldDB" id="A0A9W8RLD8"/>
<evidence type="ECO:0000313" key="8">
    <source>
        <dbReference type="Proteomes" id="UP001152049"/>
    </source>
</evidence>
<dbReference type="Proteomes" id="UP001152049">
    <property type="component" value="Unassembled WGS sequence"/>
</dbReference>
<dbReference type="GO" id="GO:0008270">
    <property type="term" value="F:zinc ion binding"/>
    <property type="evidence" value="ECO:0007669"/>
    <property type="project" value="UniProtKB-KW"/>
</dbReference>
<dbReference type="InterPro" id="IPR013087">
    <property type="entry name" value="Znf_C2H2_type"/>
</dbReference>
<protein>
    <recommendedName>
        <fullName evidence="6">C2H2-type domain-containing protein</fullName>
    </recommendedName>
</protein>
<dbReference type="SMART" id="SM00355">
    <property type="entry name" value="ZnF_C2H2"/>
    <property type="match status" value="2"/>
</dbReference>
<gene>
    <name evidence="7" type="ORF">NW762_014572</name>
</gene>
<feature type="domain" description="C2H2-type" evidence="6">
    <location>
        <begin position="263"/>
        <end position="292"/>
    </location>
</feature>